<gene>
    <name evidence="2" type="ORF">TAV2_LOCUS16604</name>
</gene>
<dbReference type="PANTHER" id="PTHR12010">
    <property type="entry name" value="40S RIBOSOMAL PROTEIN S29"/>
    <property type="match status" value="1"/>
</dbReference>
<organism evidence="2 3">
    <name type="scientific">Thlaspi arvense</name>
    <name type="common">Field penny-cress</name>
    <dbReference type="NCBI Taxonomy" id="13288"/>
    <lineage>
        <taxon>Eukaryota</taxon>
        <taxon>Viridiplantae</taxon>
        <taxon>Streptophyta</taxon>
        <taxon>Embryophyta</taxon>
        <taxon>Tracheophyta</taxon>
        <taxon>Spermatophyta</taxon>
        <taxon>Magnoliopsida</taxon>
        <taxon>eudicotyledons</taxon>
        <taxon>Gunneridae</taxon>
        <taxon>Pentapetalae</taxon>
        <taxon>rosids</taxon>
        <taxon>malvids</taxon>
        <taxon>Brassicales</taxon>
        <taxon>Brassicaceae</taxon>
        <taxon>Thlaspideae</taxon>
        <taxon>Thlaspi</taxon>
    </lineage>
</organism>
<dbReference type="GO" id="GO:0003735">
    <property type="term" value="F:structural constituent of ribosome"/>
    <property type="evidence" value="ECO:0007669"/>
    <property type="project" value="InterPro"/>
</dbReference>
<feature type="non-terminal residue" evidence="2">
    <location>
        <position position="93"/>
    </location>
</feature>
<proteinExistence type="predicted"/>
<keyword evidence="1" id="KW-1133">Transmembrane helix</keyword>
<dbReference type="PANTHER" id="PTHR12010:SF2">
    <property type="entry name" value="40S RIBOSOMAL PROTEIN S29"/>
    <property type="match status" value="1"/>
</dbReference>
<dbReference type="AlphaFoldDB" id="A0AAU9SKK2"/>
<dbReference type="GO" id="GO:0008270">
    <property type="term" value="F:zinc ion binding"/>
    <property type="evidence" value="ECO:0007669"/>
    <property type="project" value="InterPro"/>
</dbReference>
<feature type="transmembrane region" description="Helical" evidence="1">
    <location>
        <begin position="43"/>
        <end position="62"/>
    </location>
</feature>
<evidence type="ECO:0000313" key="2">
    <source>
        <dbReference type="EMBL" id="CAH2065500.1"/>
    </source>
</evidence>
<dbReference type="Proteomes" id="UP000836841">
    <property type="component" value="Chromosome 5"/>
</dbReference>
<protein>
    <submittedName>
        <fullName evidence="2">Uncharacterized protein</fullName>
    </submittedName>
</protein>
<keyword evidence="1" id="KW-0812">Transmembrane</keyword>
<accession>A0AAU9SKK2</accession>
<dbReference type="GO" id="GO:0022627">
    <property type="term" value="C:cytosolic small ribosomal subunit"/>
    <property type="evidence" value="ECO:0007669"/>
    <property type="project" value="TreeGrafter"/>
</dbReference>
<sequence>GFEESLICRLFFQSTKWVSPRYRIHIGRSTALDLAPVKILTLYYVYVAVLCILTLYSSHGLIRKHGLNCCRQCFCSNAKEVGFIKVKFNYILC</sequence>
<dbReference type="InterPro" id="IPR039744">
    <property type="entry name" value="RIbosomal_uS14_euk_arc"/>
</dbReference>
<keyword evidence="1" id="KW-0472">Membrane</keyword>
<reference evidence="2 3" key="1">
    <citation type="submission" date="2022-03" db="EMBL/GenBank/DDBJ databases">
        <authorList>
            <person name="Nunn A."/>
            <person name="Chopra R."/>
            <person name="Nunn A."/>
            <person name="Contreras Garrido A."/>
        </authorList>
    </citation>
    <scope>NUCLEOTIDE SEQUENCE [LARGE SCALE GENOMIC DNA]</scope>
</reference>
<dbReference type="InterPro" id="IPR043140">
    <property type="entry name" value="Ribosomal_uS14_sf"/>
</dbReference>
<name>A0AAU9SKK2_THLAR</name>
<dbReference type="Gene3D" id="4.10.830.10">
    <property type="entry name" value="30s Ribosomal Protein S14, Chain N"/>
    <property type="match status" value="1"/>
</dbReference>
<keyword evidence="3" id="KW-1185">Reference proteome</keyword>
<dbReference type="EMBL" id="OU466861">
    <property type="protein sequence ID" value="CAH2065500.1"/>
    <property type="molecule type" value="Genomic_DNA"/>
</dbReference>
<evidence type="ECO:0000313" key="3">
    <source>
        <dbReference type="Proteomes" id="UP000836841"/>
    </source>
</evidence>
<evidence type="ECO:0000256" key="1">
    <source>
        <dbReference type="SAM" id="Phobius"/>
    </source>
</evidence>
<dbReference type="GO" id="GO:0002181">
    <property type="term" value="P:cytoplasmic translation"/>
    <property type="evidence" value="ECO:0007669"/>
    <property type="project" value="TreeGrafter"/>
</dbReference>